<gene>
    <name evidence="1" type="ORF">TL16_g13354</name>
</gene>
<evidence type="ECO:0000313" key="2">
    <source>
        <dbReference type="Proteomes" id="UP001162640"/>
    </source>
</evidence>
<evidence type="ECO:0000313" key="1">
    <source>
        <dbReference type="EMBL" id="GMH97445.1"/>
    </source>
</evidence>
<proteinExistence type="predicted"/>
<sequence length="79" mass="8938">MNPTQWFKRTVYTFLYDTLRNMVSRQPTLDGRLSDAARSLLMGLLIKDSAKRYGCSPLGAKELQVRTLNILAAFTPTQS</sequence>
<name>A0A9W7F0I8_9STRA</name>
<dbReference type="AlphaFoldDB" id="A0A9W7F0I8"/>
<accession>A0A9W7F0I8</accession>
<reference evidence="2" key="1">
    <citation type="journal article" date="2023" name="Commun. Biol.">
        <title>Genome analysis of Parmales, the sister group of diatoms, reveals the evolutionary specialization of diatoms from phago-mixotrophs to photoautotrophs.</title>
        <authorList>
            <person name="Ban H."/>
            <person name="Sato S."/>
            <person name="Yoshikawa S."/>
            <person name="Yamada K."/>
            <person name="Nakamura Y."/>
            <person name="Ichinomiya M."/>
            <person name="Sato N."/>
            <person name="Blanc-Mathieu R."/>
            <person name="Endo H."/>
            <person name="Kuwata A."/>
            <person name="Ogata H."/>
        </authorList>
    </citation>
    <scope>NUCLEOTIDE SEQUENCE [LARGE SCALE GENOMIC DNA]</scope>
</reference>
<dbReference type="Proteomes" id="UP001162640">
    <property type="component" value="Unassembled WGS sequence"/>
</dbReference>
<protein>
    <submittedName>
        <fullName evidence="1">Uncharacterized protein</fullName>
    </submittedName>
</protein>
<comment type="caution">
    <text evidence="1">The sequence shown here is derived from an EMBL/GenBank/DDBJ whole genome shotgun (WGS) entry which is preliminary data.</text>
</comment>
<organism evidence="1 2">
    <name type="scientific">Triparma laevis f. inornata</name>
    <dbReference type="NCBI Taxonomy" id="1714386"/>
    <lineage>
        <taxon>Eukaryota</taxon>
        <taxon>Sar</taxon>
        <taxon>Stramenopiles</taxon>
        <taxon>Ochrophyta</taxon>
        <taxon>Bolidophyceae</taxon>
        <taxon>Parmales</taxon>
        <taxon>Triparmaceae</taxon>
        <taxon>Triparma</taxon>
    </lineage>
</organism>
<dbReference type="EMBL" id="BLQM01000772">
    <property type="protein sequence ID" value="GMH97445.1"/>
    <property type="molecule type" value="Genomic_DNA"/>
</dbReference>